<keyword evidence="2" id="KW-1185">Reference proteome</keyword>
<gene>
    <name evidence="1" type="ORF">GCM10012287_51360</name>
</gene>
<evidence type="ECO:0000313" key="1">
    <source>
        <dbReference type="EMBL" id="GGO56851.1"/>
    </source>
</evidence>
<reference evidence="2" key="1">
    <citation type="journal article" date="2019" name="Int. J. Syst. Evol. Microbiol.">
        <title>The Global Catalogue of Microorganisms (GCM) 10K type strain sequencing project: providing services to taxonomists for standard genome sequencing and annotation.</title>
        <authorList>
            <consortium name="The Broad Institute Genomics Platform"/>
            <consortium name="The Broad Institute Genome Sequencing Center for Infectious Disease"/>
            <person name="Wu L."/>
            <person name="Ma J."/>
        </authorList>
    </citation>
    <scope>NUCLEOTIDE SEQUENCE [LARGE SCALE GENOMIC DNA]</scope>
    <source>
        <strain evidence="2">CGMCC 4.7178</strain>
    </source>
</reference>
<dbReference type="Proteomes" id="UP000631535">
    <property type="component" value="Unassembled WGS sequence"/>
</dbReference>
<sequence>MKPLPNAANAFPHWIRRSAALIAVVTLTYLWTEAPEREP</sequence>
<accession>A0ABQ2MS91</accession>
<evidence type="ECO:0000313" key="2">
    <source>
        <dbReference type="Proteomes" id="UP000631535"/>
    </source>
</evidence>
<proteinExistence type="predicted"/>
<protein>
    <submittedName>
        <fullName evidence="1">Uncharacterized protein</fullName>
    </submittedName>
</protein>
<comment type="caution">
    <text evidence="1">The sequence shown here is derived from an EMBL/GenBank/DDBJ whole genome shotgun (WGS) entry which is preliminary data.</text>
</comment>
<name>A0ABQ2MS91_9ACTN</name>
<organism evidence="1 2">
    <name type="scientific">Streptomyces daqingensis</name>
    <dbReference type="NCBI Taxonomy" id="1472640"/>
    <lineage>
        <taxon>Bacteria</taxon>
        <taxon>Bacillati</taxon>
        <taxon>Actinomycetota</taxon>
        <taxon>Actinomycetes</taxon>
        <taxon>Kitasatosporales</taxon>
        <taxon>Streptomycetaceae</taxon>
        <taxon>Streptomyces</taxon>
    </lineage>
</organism>
<dbReference type="EMBL" id="BMMP01000022">
    <property type="protein sequence ID" value="GGO56851.1"/>
    <property type="molecule type" value="Genomic_DNA"/>
</dbReference>